<keyword evidence="1" id="KW-1133">Transmembrane helix</keyword>
<dbReference type="EMBL" id="JACXST010000002">
    <property type="protein sequence ID" value="MBD9361574.1"/>
    <property type="molecule type" value="Genomic_DNA"/>
</dbReference>
<feature type="transmembrane region" description="Helical" evidence="1">
    <location>
        <begin position="291"/>
        <end position="308"/>
    </location>
</feature>
<protein>
    <submittedName>
        <fullName evidence="2">Uncharacterized protein</fullName>
    </submittedName>
</protein>
<evidence type="ECO:0000313" key="2">
    <source>
        <dbReference type="EMBL" id="MBD9361574.1"/>
    </source>
</evidence>
<proteinExistence type="predicted"/>
<dbReference type="Proteomes" id="UP000641152">
    <property type="component" value="Unassembled WGS sequence"/>
</dbReference>
<gene>
    <name evidence="2" type="ORF">EBB_13770</name>
</gene>
<reference evidence="2 3" key="1">
    <citation type="submission" date="2020-09" db="EMBL/GenBank/DDBJ databases">
        <title>Methylomonas albis sp. nov. and Methylomonas fluvii sp. nov.: Two cold-adapted methanotrophs from the River Elbe and an amended description of Methylovulum psychrotolerans strain Eb1.</title>
        <authorList>
            <person name="Bussmann I.K."/>
            <person name="Klings K.-W."/>
            <person name="Warnstedt J."/>
            <person name="Hoppert M."/>
            <person name="Saborowski A."/>
            <person name="Horn F."/>
            <person name="Liebner S."/>
        </authorList>
    </citation>
    <scope>NUCLEOTIDE SEQUENCE [LARGE SCALE GENOMIC DNA]</scope>
    <source>
        <strain evidence="2 3">EbB</strain>
    </source>
</reference>
<keyword evidence="1" id="KW-0812">Transmembrane</keyword>
<name>A0ABR9DEP8_9GAMM</name>
<keyword evidence="3" id="KW-1185">Reference proteome</keyword>
<evidence type="ECO:0000313" key="3">
    <source>
        <dbReference type="Proteomes" id="UP000641152"/>
    </source>
</evidence>
<accession>A0ABR9DEP8</accession>
<keyword evidence="1" id="KW-0472">Membrane</keyword>
<evidence type="ECO:0000256" key="1">
    <source>
        <dbReference type="SAM" id="Phobius"/>
    </source>
</evidence>
<sequence>MTQLDLVVRLCRELTAPFVEDALLHGYIDSLTAETLTVLRKLDADGHYMLPTAFDEQRALGQPFKVRDVAIPRLPEMFFASTWDEFLQHHNFRFAKPRSYFVIETNFYSADATQDQFADRYSQVVDLIKLLEEIADVSQPSAGRLALVFMVKEKFELTIDYGAADLRALSELNSLRNEFIVDDAYTEQRKSILKSALMEMLKNVPGDERFKHLLSVFDELKRRARDNYQLYVAGFSFEKVREEVQENRLEYTLKLNKVFAEIQNQLLAVPAALLLVGSQMDEKAGDSLKNWALWFGALIFTGFMNMLLRNQRHSLKAINDEISELKEKLTVEHAALATKLMPMYGELDKRYKQQKNALLFVEVLIAGVLLFCTFLFGRYCKFW</sequence>
<feature type="transmembrane region" description="Helical" evidence="1">
    <location>
        <begin position="357"/>
        <end position="377"/>
    </location>
</feature>
<organism evidence="2 3">
    <name type="scientific">Methylomonas fluvii</name>
    <dbReference type="NCBI Taxonomy" id="1854564"/>
    <lineage>
        <taxon>Bacteria</taxon>
        <taxon>Pseudomonadati</taxon>
        <taxon>Pseudomonadota</taxon>
        <taxon>Gammaproteobacteria</taxon>
        <taxon>Methylococcales</taxon>
        <taxon>Methylococcaceae</taxon>
        <taxon>Methylomonas</taxon>
    </lineage>
</organism>
<dbReference type="RefSeq" id="WP_192394379.1">
    <property type="nucleotide sequence ID" value="NZ_CAJHIU010000002.1"/>
</dbReference>
<comment type="caution">
    <text evidence="2">The sequence shown here is derived from an EMBL/GenBank/DDBJ whole genome shotgun (WGS) entry which is preliminary data.</text>
</comment>